<dbReference type="RefSeq" id="WP_190326618.1">
    <property type="nucleotide sequence ID" value="NZ_CP061171.1"/>
</dbReference>
<dbReference type="EMBL" id="CP061171">
    <property type="protein sequence ID" value="QNR83594.1"/>
    <property type="molecule type" value="Genomic_DNA"/>
</dbReference>
<dbReference type="Proteomes" id="UP000516439">
    <property type="component" value="Chromosome"/>
</dbReference>
<evidence type="ECO:0000313" key="2">
    <source>
        <dbReference type="Proteomes" id="UP000516439"/>
    </source>
</evidence>
<protein>
    <submittedName>
        <fullName evidence="1">Uncharacterized protein</fullName>
    </submittedName>
</protein>
<proteinExistence type="predicted"/>
<evidence type="ECO:0000313" key="1">
    <source>
        <dbReference type="EMBL" id="QNR83594.1"/>
    </source>
</evidence>
<sequence length="212" mass="25230">MNTLIELDNIYLKSFNKIFEKLQESYINIENNYHFDLNKTEVTEAIIQRLKVYYLTQGKIKDFLNKRYLAAASDYFVETILFFLKLYLKELGNNLEVHSERQIRKNKNSIRPDISIWNGDEVVAIIECKTQLGWNRDNWEQQYLDRHIKLQTEFPNAKSLLLVMTGVNWGGFGNHIDLRQNYFCLLKNTWPVDFTTSDQIMTPIEDMFKLLK</sequence>
<reference evidence="1 2" key="1">
    <citation type="submission" date="2020-09" db="EMBL/GenBank/DDBJ databases">
        <title>Pedobacter sp. SW-16 isolated from soil near Yeocheon.</title>
        <authorList>
            <person name="Im H.S."/>
            <person name="Joung Y."/>
            <person name="Lee S.-S."/>
        </authorList>
    </citation>
    <scope>NUCLEOTIDE SEQUENCE [LARGE SCALE GENOMIC DNA]</scope>
    <source>
        <strain evidence="1 2">SW-16</strain>
    </source>
</reference>
<organism evidence="1 2">
    <name type="scientific">Pedobacter riviphilus</name>
    <dbReference type="NCBI Taxonomy" id="2766984"/>
    <lineage>
        <taxon>Bacteria</taxon>
        <taxon>Pseudomonadati</taxon>
        <taxon>Bacteroidota</taxon>
        <taxon>Sphingobacteriia</taxon>
        <taxon>Sphingobacteriales</taxon>
        <taxon>Sphingobacteriaceae</taxon>
        <taxon>Pedobacter</taxon>
    </lineage>
</organism>
<accession>A0ABX6TDM4</accession>
<name>A0ABX6TDM4_9SPHI</name>
<gene>
    <name evidence="1" type="ORF">H9N25_16785</name>
</gene>
<keyword evidence="2" id="KW-1185">Reference proteome</keyword>